<dbReference type="PANTHER" id="PTHR12910">
    <property type="entry name" value="NADH-UBIQUINONE OXIDOREDUCTASE SUBUNIT B17.2"/>
    <property type="match status" value="1"/>
</dbReference>
<organism evidence="3 4">
    <name type="scientific">Mizuhopecten yessoensis</name>
    <name type="common">Japanese scallop</name>
    <name type="synonym">Patinopecten yessoensis</name>
    <dbReference type="NCBI Taxonomy" id="6573"/>
    <lineage>
        <taxon>Eukaryota</taxon>
        <taxon>Metazoa</taxon>
        <taxon>Spiralia</taxon>
        <taxon>Lophotrochozoa</taxon>
        <taxon>Mollusca</taxon>
        <taxon>Bivalvia</taxon>
        <taxon>Autobranchia</taxon>
        <taxon>Pteriomorphia</taxon>
        <taxon>Pectinida</taxon>
        <taxon>Pectinoidea</taxon>
        <taxon>Pectinidae</taxon>
        <taxon>Mizuhopecten</taxon>
    </lineage>
</organism>
<keyword evidence="2" id="KW-0472">Membrane</keyword>
<protein>
    <recommendedName>
        <fullName evidence="2">NADH dehydrogenase [ubiquinone] 1 alpha subcomplex subunit 12</fullName>
    </recommendedName>
</protein>
<sequence>MSLVSKFGNLRRLIKSNGGLIGSLKSSIWTDDIREMHFVGEDKFGNKYYQNDNYFIGRNRIVHYNVEVVGFDKDASQIPAEWHGWMHYVTDNPPTKVPPKPRKWFAEHTENMTGTSDDYVPYSTARPKIESWTPPRA</sequence>
<dbReference type="OrthoDB" id="274641at2759"/>
<comment type="similarity">
    <text evidence="1 2">Belongs to the complex I NDUFA12 subunit family.</text>
</comment>
<evidence type="ECO:0000313" key="3">
    <source>
        <dbReference type="EMBL" id="OWF55729.1"/>
    </source>
</evidence>
<evidence type="ECO:0000256" key="1">
    <source>
        <dbReference type="ARBA" id="ARBA00007355"/>
    </source>
</evidence>
<comment type="caution">
    <text evidence="3">The sequence shown here is derived from an EMBL/GenBank/DDBJ whole genome shotgun (WGS) entry which is preliminary data.</text>
</comment>
<dbReference type="PANTHER" id="PTHR12910:SF2">
    <property type="entry name" value="NADH DEHYDROGENASE [UBIQUINONE] 1 ALPHA SUBCOMPLEX SUBUNIT 12"/>
    <property type="match status" value="1"/>
</dbReference>
<name>A0A210R403_MIZYE</name>
<evidence type="ECO:0000313" key="4">
    <source>
        <dbReference type="Proteomes" id="UP000242188"/>
    </source>
</evidence>
<keyword evidence="2" id="KW-0999">Mitochondrion inner membrane</keyword>
<dbReference type="EMBL" id="NEDP02000506">
    <property type="protein sequence ID" value="OWF55729.1"/>
    <property type="molecule type" value="Genomic_DNA"/>
</dbReference>
<comment type="subcellular location">
    <subcellularLocation>
        <location evidence="2">Mitochondrion inner membrane</location>
        <topology evidence="2">Peripheral membrane protein</topology>
        <orientation evidence="2">Matrix side</orientation>
    </subcellularLocation>
</comment>
<keyword evidence="2" id="KW-0813">Transport</keyword>
<reference evidence="3 4" key="1">
    <citation type="journal article" date="2017" name="Nat. Ecol. Evol.">
        <title>Scallop genome provides insights into evolution of bilaterian karyotype and development.</title>
        <authorList>
            <person name="Wang S."/>
            <person name="Zhang J."/>
            <person name="Jiao W."/>
            <person name="Li J."/>
            <person name="Xun X."/>
            <person name="Sun Y."/>
            <person name="Guo X."/>
            <person name="Huan P."/>
            <person name="Dong B."/>
            <person name="Zhang L."/>
            <person name="Hu X."/>
            <person name="Sun X."/>
            <person name="Wang J."/>
            <person name="Zhao C."/>
            <person name="Wang Y."/>
            <person name="Wang D."/>
            <person name="Huang X."/>
            <person name="Wang R."/>
            <person name="Lv J."/>
            <person name="Li Y."/>
            <person name="Zhang Z."/>
            <person name="Liu B."/>
            <person name="Lu W."/>
            <person name="Hui Y."/>
            <person name="Liang J."/>
            <person name="Zhou Z."/>
            <person name="Hou R."/>
            <person name="Li X."/>
            <person name="Liu Y."/>
            <person name="Li H."/>
            <person name="Ning X."/>
            <person name="Lin Y."/>
            <person name="Zhao L."/>
            <person name="Xing Q."/>
            <person name="Dou J."/>
            <person name="Li Y."/>
            <person name="Mao J."/>
            <person name="Guo H."/>
            <person name="Dou H."/>
            <person name="Li T."/>
            <person name="Mu C."/>
            <person name="Jiang W."/>
            <person name="Fu Q."/>
            <person name="Fu X."/>
            <person name="Miao Y."/>
            <person name="Liu J."/>
            <person name="Yu Q."/>
            <person name="Li R."/>
            <person name="Liao H."/>
            <person name="Li X."/>
            <person name="Kong Y."/>
            <person name="Jiang Z."/>
            <person name="Chourrout D."/>
            <person name="Li R."/>
            <person name="Bao Z."/>
        </authorList>
    </citation>
    <scope>NUCLEOTIDE SEQUENCE [LARGE SCALE GENOMIC DNA]</scope>
    <source>
        <strain evidence="3 4">PY_sf001</strain>
    </source>
</reference>
<keyword evidence="2" id="KW-0249">Electron transport</keyword>
<dbReference type="GO" id="GO:0045271">
    <property type="term" value="C:respiratory chain complex I"/>
    <property type="evidence" value="ECO:0007669"/>
    <property type="project" value="InterPro"/>
</dbReference>
<dbReference type="InterPro" id="IPR007763">
    <property type="entry name" value="NDUFA12"/>
</dbReference>
<keyword evidence="2" id="KW-0679">Respiratory chain</keyword>
<keyword evidence="3" id="KW-0830">Ubiquinone</keyword>
<dbReference type="Pfam" id="PF05071">
    <property type="entry name" value="NDUFA12"/>
    <property type="match status" value="1"/>
</dbReference>
<gene>
    <name evidence="3" type="ORF">KP79_PYT11177</name>
</gene>
<keyword evidence="4" id="KW-1185">Reference proteome</keyword>
<accession>A0A210R403</accession>
<dbReference type="GO" id="GO:0006979">
    <property type="term" value="P:response to oxidative stress"/>
    <property type="evidence" value="ECO:0007669"/>
    <property type="project" value="TreeGrafter"/>
</dbReference>
<dbReference type="Proteomes" id="UP000242188">
    <property type="component" value="Unassembled WGS sequence"/>
</dbReference>
<comment type="subunit">
    <text evidence="2">Complex I is composed of 45 different subunits.</text>
</comment>
<dbReference type="STRING" id="6573.A0A210R403"/>
<dbReference type="GO" id="GO:0005743">
    <property type="term" value="C:mitochondrial inner membrane"/>
    <property type="evidence" value="ECO:0007669"/>
    <property type="project" value="UniProtKB-SubCell"/>
</dbReference>
<keyword evidence="2" id="KW-0496">Mitochondrion</keyword>
<proteinExistence type="inferred from homology"/>
<evidence type="ECO:0000256" key="2">
    <source>
        <dbReference type="RuleBase" id="RU363103"/>
    </source>
</evidence>
<dbReference type="AlphaFoldDB" id="A0A210R403"/>
<comment type="function">
    <text evidence="2">Accessory subunit of the mitochondrial membrane respiratory chain NADH dehydrogenase (Complex I), that is believed not to be involved in catalysis. Complex I functions in the transfer of electrons from NADH to the respiratory chain. The immediate electron acceptor for the enzyme is believed to be ubiquinone.</text>
</comment>